<dbReference type="KEGG" id="cber:B5D82_11115"/>
<dbReference type="Gene3D" id="3.40.50.720">
    <property type="entry name" value="NAD(P)-binding Rossmann-like Domain"/>
    <property type="match status" value="1"/>
</dbReference>
<dbReference type="EMBL" id="CP020465">
    <property type="protein sequence ID" value="ASP48260.1"/>
    <property type="molecule type" value="Genomic_DNA"/>
</dbReference>
<dbReference type="Proteomes" id="UP000202259">
    <property type="component" value="Chromosome"/>
</dbReference>
<dbReference type="PANTHER" id="PTHR24321">
    <property type="entry name" value="DEHYDROGENASES, SHORT CHAIN"/>
    <property type="match status" value="1"/>
</dbReference>
<evidence type="ECO:0000313" key="3">
    <source>
        <dbReference type="EMBL" id="ASP48260.1"/>
    </source>
</evidence>
<dbReference type="AlphaFoldDB" id="A0A222G8X8"/>
<evidence type="ECO:0000313" key="4">
    <source>
        <dbReference type="Proteomes" id="UP000202259"/>
    </source>
</evidence>
<dbReference type="FunFam" id="3.40.50.720:FF:000084">
    <property type="entry name" value="Short-chain dehydrogenase reductase"/>
    <property type="match status" value="1"/>
</dbReference>
<dbReference type="InterPro" id="IPR002347">
    <property type="entry name" value="SDR_fam"/>
</dbReference>
<organism evidence="3 4">
    <name type="scientific">Cognaticolwellia beringensis</name>
    <dbReference type="NCBI Taxonomy" id="1967665"/>
    <lineage>
        <taxon>Bacteria</taxon>
        <taxon>Pseudomonadati</taxon>
        <taxon>Pseudomonadota</taxon>
        <taxon>Gammaproteobacteria</taxon>
        <taxon>Alteromonadales</taxon>
        <taxon>Colwelliaceae</taxon>
        <taxon>Cognaticolwellia</taxon>
    </lineage>
</organism>
<comment type="similarity">
    <text evidence="1">Belongs to the short-chain dehydrogenases/reductases (SDR) family.</text>
</comment>
<evidence type="ECO:0000256" key="1">
    <source>
        <dbReference type="ARBA" id="ARBA00006484"/>
    </source>
</evidence>
<dbReference type="InterPro" id="IPR036291">
    <property type="entry name" value="NAD(P)-bd_dom_sf"/>
</dbReference>
<dbReference type="NCBIfam" id="NF005559">
    <property type="entry name" value="PRK07231.1"/>
    <property type="match status" value="1"/>
</dbReference>
<reference evidence="3 4" key="1">
    <citation type="submission" date="2017-08" db="EMBL/GenBank/DDBJ databases">
        <title>Complete genome of Colwellia sp. NB097-1, a psychrophile bacterium ioslated from Bering Sea.</title>
        <authorList>
            <person name="Chen X."/>
        </authorList>
    </citation>
    <scope>NUCLEOTIDE SEQUENCE [LARGE SCALE GENOMIC DNA]</scope>
    <source>
        <strain evidence="3 4">NB097-1</strain>
    </source>
</reference>
<evidence type="ECO:0000256" key="2">
    <source>
        <dbReference type="ARBA" id="ARBA00023002"/>
    </source>
</evidence>
<dbReference type="SUPFAM" id="SSF51735">
    <property type="entry name" value="NAD(P)-binding Rossmann-fold domains"/>
    <property type="match status" value="1"/>
</dbReference>
<dbReference type="RefSeq" id="WP_081151561.1">
    <property type="nucleotide sequence ID" value="NZ_CP020465.1"/>
</dbReference>
<protein>
    <submittedName>
        <fullName evidence="3">NAD(P)-dependent oxidoreductase</fullName>
    </submittedName>
</protein>
<gene>
    <name evidence="3" type="ORF">B5D82_11115</name>
</gene>
<dbReference type="Pfam" id="PF13561">
    <property type="entry name" value="adh_short_C2"/>
    <property type="match status" value="1"/>
</dbReference>
<name>A0A222G8X8_9GAMM</name>
<dbReference type="OrthoDB" id="9806974at2"/>
<sequence length="247" mass="25697">MKHQDQVVLVTGAGQGMGQEIVRHFADAGAKVGAVDINKEALTASVDELNGSVNGEVIAITANIAKSDSVRDAIAAVVEKFGRLDVIINVAGVGSFDTFIDTPDEHWDKVIAVNLTGTFLCCREAAKVMTKQGSGSIINVSSTAALTGEGPSHYCASKAGVMGLTRSISRELAASGIRVNTIIPGPTNTPMMADVPDEWTQKMIADIPLGRMGESEDIAKVASFLACDDSGFITGQNIAVNGGMAFI</sequence>
<accession>A0A222G8X8</accession>
<dbReference type="PRINTS" id="PR00080">
    <property type="entry name" value="SDRFAMILY"/>
</dbReference>
<keyword evidence="4" id="KW-1185">Reference proteome</keyword>
<proteinExistence type="inferred from homology"/>
<dbReference type="PANTHER" id="PTHR24321:SF8">
    <property type="entry name" value="ESTRADIOL 17-BETA-DEHYDROGENASE 8-RELATED"/>
    <property type="match status" value="1"/>
</dbReference>
<dbReference type="GO" id="GO:0016491">
    <property type="term" value="F:oxidoreductase activity"/>
    <property type="evidence" value="ECO:0007669"/>
    <property type="project" value="UniProtKB-KW"/>
</dbReference>
<keyword evidence="2" id="KW-0560">Oxidoreductase</keyword>
<dbReference type="PRINTS" id="PR00081">
    <property type="entry name" value="GDHRDH"/>
</dbReference>